<keyword evidence="10 15" id="KW-0472">Membrane</keyword>
<dbReference type="RefSeq" id="WP_041061222.1">
    <property type="nucleotide sequence ID" value="NZ_JXAL01000006.1"/>
</dbReference>
<keyword evidence="12" id="KW-1208">Phospholipid metabolism</keyword>
<comment type="similarity">
    <text evidence="4 14">Belongs to the CDP-alcohol phosphatidyltransferase class-I family.</text>
</comment>
<dbReference type="InterPro" id="IPR048254">
    <property type="entry name" value="CDP_ALCOHOL_P_TRANSF_CS"/>
</dbReference>
<accession>A0ABR5A6X1</accession>
<sequence length="170" mass="18811">MNVPNMLTVSRFILIPIFLALYFNDYRITALLVVLLAGLTDFLDGYIARRRGQITMTGIMLDPLADKLMMLSVVIALLLGHMLPWSAVAVMAFREVGMIAFSAFFHFRGYKTVPANLLGKATTVVYYLAVVLLFLEQPGGVAVLWSGIALSFIASAIYLSKFRRLNSPDA</sequence>
<keyword evidence="7 15" id="KW-0812">Transmembrane</keyword>
<feature type="transmembrane region" description="Helical" evidence="15">
    <location>
        <begin position="68"/>
        <end position="93"/>
    </location>
</feature>
<name>A0ABR5A6X1_9BACL</name>
<evidence type="ECO:0000256" key="10">
    <source>
        <dbReference type="ARBA" id="ARBA00023136"/>
    </source>
</evidence>
<comment type="function">
    <text evidence="1">This protein catalyzes the committed step to the synthesis of the acidic phospholipids.</text>
</comment>
<evidence type="ECO:0000256" key="11">
    <source>
        <dbReference type="ARBA" id="ARBA00023209"/>
    </source>
</evidence>
<dbReference type="Proteomes" id="UP000054526">
    <property type="component" value="Unassembled WGS sequence"/>
</dbReference>
<evidence type="ECO:0000256" key="1">
    <source>
        <dbReference type="ARBA" id="ARBA00003973"/>
    </source>
</evidence>
<evidence type="ECO:0000256" key="9">
    <source>
        <dbReference type="ARBA" id="ARBA00023098"/>
    </source>
</evidence>
<organism evidence="16 17">
    <name type="scientific">Cohnella kolymensis</name>
    <dbReference type="NCBI Taxonomy" id="1590652"/>
    <lineage>
        <taxon>Bacteria</taxon>
        <taxon>Bacillati</taxon>
        <taxon>Bacillota</taxon>
        <taxon>Bacilli</taxon>
        <taxon>Bacillales</taxon>
        <taxon>Paenibacillaceae</taxon>
        <taxon>Cohnella</taxon>
    </lineage>
</organism>
<keyword evidence="11" id="KW-0594">Phospholipid biosynthesis</keyword>
<reference evidence="16 17" key="1">
    <citation type="submission" date="2014-12" db="EMBL/GenBank/DDBJ databases">
        <title>Draft genome sequence of Cohnella kolymensis strain B-2846.</title>
        <authorList>
            <person name="Karlyshev A.V."/>
            <person name="Kudryashova E.B."/>
        </authorList>
    </citation>
    <scope>NUCLEOTIDE SEQUENCE [LARGE SCALE GENOMIC DNA]</scope>
    <source>
        <strain evidence="16 17">VKM B-2846</strain>
    </source>
</reference>
<keyword evidence="6 14" id="KW-0808">Transferase</keyword>
<gene>
    <name evidence="16" type="ORF">SD71_06585</name>
</gene>
<dbReference type="PANTHER" id="PTHR14269">
    <property type="entry name" value="CDP-DIACYLGLYCEROL--GLYCEROL-3-PHOSPHATE 3-PHOSPHATIDYLTRANSFERASE-RELATED"/>
    <property type="match status" value="1"/>
</dbReference>
<comment type="caution">
    <text evidence="16">The sequence shown here is derived from an EMBL/GenBank/DDBJ whole genome shotgun (WGS) entry which is preliminary data.</text>
</comment>
<evidence type="ECO:0000313" key="17">
    <source>
        <dbReference type="Proteomes" id="UP000054526"/>
    </source>
</evidence>
<evidence type="ECO:0000256" key="14">
    <source>
        <dbReference type="RuleBase" id="RU003750"/>
    </source>
</evidence>
<evidence type="ECO:0000256" key="8">
    <source>
        <dbReference type="ARBA" id="ARBA00022989"/>
    </source>
</evidence>
<evidence type="ECO:0000256" key="3">
    <source>
        <dbReference type="ARBA" id="ARBA00005189"/>
    </source>
</evidence>
<keyword evidence="9" id="KW-0443">Lipid metabolism</keyword>
<evidence type="ECO:0000313" key="16">
    <source>
        <dbReference type="EMBL" id="KIL36667.1"/>
    </source>
</evidence>
<evidence type="ECO:0000256" key="5">
    <source>
        <dbReference type="ARBA" id="ARBA00022516"/>
    </source>
</evidence>
<comment type="subcellular location">
    <subcellularLocation>
        <location evidence="2">Membrane</location>
        <topology evidence="2">Multi-pass membrane protein</topology>
    </subcellularLocation>
</comment>
<evidence type="ECO:0000256" key="12">
    <source>
        <dbReference type="ARBA" id="ARBA00023264"/>
    </source>
</evidence>
<comment type="pathway">
    <text evidence="3">Lipid metabolism.</text>
</comment>
<dbReference type="InterPro" id="IPR043130">
    <property type="entry name" value="CDP-OH_PTrfase_TM_dom"/>
</dbReference>
<keyword evidence="5" id="KW-0444">Lipid biosynthesis</keyword>
<evidence type="ECO:0000256" key="15">
    <source>
        <dbReference type="SAM" id="Phobius"/>
    </source>
</evidence>
<dbReference type="InterPro" id="IPR004570">
    <property type="entry name" value="Phosphatidylglycerol_P_synth"/>
</dbReference>
<dbReference type="InterPro" id="IPR050324">
    <property type="entry name" value="CDP-alcohol_PTase-I"/>
</dbReference>
<dbReference type="PIRSF" id="PIRSF000847">
    <property type="entry name" value="Phos_ph_gly_syn"/>
    <property type="match status" value="1"/>
</dbReference>
<keyword evidence="8 15" id="KW-1133">Transmembrane helix</keyword>
<dbReference type="PANTHER" id="PTHR14269:SF11">
    <property type="entry name" value="CDP-DIACYLGLYCEROL--GLYCEROL-3-PHOSPHATE 3-PHOSPHATIDYLTRANSFERASE"/>
    <property type="match status" value="1"/>
</dbReference>
<keyword evidence="17" id="KW-1185">Reference proteome</keyword>
<feature type="transmembrane region" description="Helical" evidence="15">
    <location>
        <begin position="6"/>
        <end position="23"/>
    </location>
</feature>
<dbReference type="InterPro" id="IPR000462">
    <property type="entry name" value="CDP-OH_P_trans"/>
</dbReference>
<feature type="transmembrane region" description="Helical" evidence="15">
    <location>
        <begin position="30"/>
        <end position="48"/>
    </location>
</feature>
<evidence type="ECO:0000256" key="7">
    <source>
        <dbReference type="ARBA" id="ARBA00022692"/>
    </source>
</evidence>
<evidence type="ECO:0000256" key="2">
    <source>
        <dbReference type="ARBA" id="ARBA00004141"/>
    </source>
</evidence>
<dbReference type="Gene3D" id="1.20.120.1760">
    <property type="match status" value="1"/>
</dbReference>
<dbReference type="PROSITE" id="PS00379">
    <property type="entry name" value="CDP_ALCOHOL_P_TRANSF"/>
    <property type="match status" value="1"/>
</dbReference>
<dbReference type="EMBL" id="JXAL01000006">
    <property type="protein sequence ID" value="KIL36667.1"/>
    <property type="molecule type" value="Genomic_DNA"/>
</dbReference>
<dbReference type="Pfam" id="PF01066">
    <property type="entry name" value="CDP-OH_P_transf"/>
    <property type="match status" value="1"/>
</dbReference>
<evidence type="ECO:0000256" key="6">
    <source>
        <dbReference type="ARBA" id="ARBA00022679"/>
    </source>
</evidence>
<evidence type="ECO:0000256" key="13">
    <source>
        <dbReference type="ARBA" id="ARBA00033018"/>
    </source>
</evidence>
<feature type="transmembrane region" description="Helical" evidence="15">
    <location>
        <begin position="113"/>
        <end position="135"/>
    </location>
</feature>
<evidence type="ECO:0000256" key="4">
    <source>
        <dbReference type="ARBA" id="ARBA00010441"/>
    </source>
</evidence>
<proteinExistence type="inferred from homology"/>
<protein>
    <recommendedName>
        <fullName evidence="13">Phosphatidylglycerophosphate synthase</fullName>
    </recommendedName>
</protein>
<feature type="transmembrane region" description="Helical" evidence="15">
    <location>
        <begin position="141"/>
        <end position="159"/>
    </location>
</feature>